<dbReference type="PANTHER" id="PTHR13651:SF0">
    <property type="entry name" value="PROTEIN ABITRAM"/>
    <property type="match status" value="1"/>
</dbReference>
<organism evidence="4">
    <name type="scientific">Lichtheimia ramosa</name>
    <dbReference type="NCBI Taxonomy" id="688394"/>
    <lineage>
        <taxon>Eukaryota</taxon>
        <taxon>Fungi</taxon>
        <taxon>Fungi incertae sedis</taxon>
        <taxon>Mucoromycota</taxon>
        <taxon>Mucoromycotina</taxon>
        <taxon>Mucoromycetes</taxon>
        <taxon>Mucorales</taxon>
        <taxon>Lichtheimiaceae</taxon>
        <taxon>Lichtheimia</taxon>
    </lineage>
</organism>
<dbReference type="InterPro" id="IPR033753">
    <property type="entry name" value="GCV_H/Fam206"/>
</dbReference>
<dbReference type="OrthoDB" id="48130at2759"/>
<gene>
    <name evidence="4" type="ORF">LRAMOSA08691</name>
</gene>
<dbReference type="InterPro" id="IPR039169">
    <property type="entry name" value="Abitram"/>
</dbReference>
<evidence type="ECO:0000313" key="4">
    <source>
        <dbReference type="EMBL" id="CDS06163.1"/>
    </source>
</evidence>
<proteinExistence type="inferred from homology"/>
<evidence type="ECO:0000256" key="1">
    <source>
        <dbReference type="ARBA" id="ARBA00010764"/>
    </source>
</evidence>
<comment type="similarity">
    <text evidence="1">Belongs to the ABITRAM family.</text>
</comment>
<dbReference type="AlphaFoldDB" id="A0A077WGH5"/>
<dbReference type="SUPFAM" id="SSF51230">
    <property type="entry name" value="Single hybrid motif"/>
    <property type="match status" value="1"/>
</dbReference>
<dbReference type="EMBL" id="LK023319">
    <property type="protein sequence ID" value="CDS06163.1"/>
    <property type="molecule type" value="Genomic_DNA"/>
</dbReference>
<protein>
    <recommendedName>
        <fullName evidence="2">Protein Abitram</fullName>
    </recommendedName>
    <alternativeName>
        <fullName evidence="3">Actin-binding transcription modulator</fullName>
    </alternativeName>
</protein>
<dbReference type="InterPro" id="IPR011053">
    <property type="entry name" value="Single_hybrid_motif"/>
</dbReference>
<dbReference type="Pfam" id="PF01597">
    <property type="entry name" value="GCV_H"/>
    <property type="match status" value="1"/>
</dbReference>
<dbReference type="PANTHER" id="PTHR13651">
    <property type="entry name" value="PROTEIN ABITRAM"/>
    <property type="match status" value="1"/>
</dbReference>
<accession>A0A077WGH5</accession>
<sequence>MADDYDIQQHLDLVSSWSNDPTAYLSRYYTLHFHWDKQEDANREQAIYVRQAPNKVCILGVTGAHPALKQDDIQVIPKLEQGANVKPDTVLCDIVAGDTTYTVRAHMRGKLLEYNPRMTTTLIQEKTMTEGYIAIILPAHEDPSVQLKEFISQEEFRAVQ</sequence>
<reference evidence="4" key="1">
    <citation type="journal article" date="2014" name="Genome Announc.">
        <title>De novo whole-genome sequence and genome annotation of Lichtheimia ramosa.</title>
        <authorList>
            <person name="Linde J."/>
            <person name="Schwartze V."/>
            <person name="Binder U."/>
            <person name="Lass-Florl C."/>
            <person name="Voigt K."/>
            <person name="Horn F."/>
        </authorList>
    </citation>
    <scope>NUCLEOTIDE SEQUENCE</scope>
    <source>
        <strain evidence="4">JMRC FSU:6197</strain>
    </source>
</reference>
<dbReference type="Gene3D" id="2.40.50.100">
    <property type="match status" value="1"/>
</dbReference>
<evidence type="ECO:0000256" key="2">
    <source>
        <dbReference type="ARBA" id="ARBA00019325"/>
    </source>
</evidence>
<dbReference type="GO" id="GO:0005634">
    <property type="term" value="C:nucleus"/>
    <property type="evidence" value="ECO:0007669"/>
    <property type="project" value="TreeGrafter"/>
</dbReference>
<name>A0A077WGH5_9FUNG</name>
<evidence type="ECO:0000256" key="3">
    <source>
        <dbReference type="ARBA" id="ARBA00030463"/>
    </source>
</evidence>